<organism evidence="1 2">
    <name type="scientific">Glycine soja</name>
    <name type="common">Wild soybean</name>
    <dbReference type="NCBI Taxonomy" id="3848"/>
    <lineage>
        <taxon>Eukaryota</taxon>
        <taxon>Viridiplantae</taxon>
        <taxon>Streptophyta</taxon>
        <taxon>Embryophyta</taxon>
        <taxon>Tracheophyta</taxon>
        <taxon>Spermatophyta</taxon>
        <taxon>Magnoliopsida</taxon>
        <taxon>eudicotyledons</taxon>
        <taxon>Gunneridae</taxon>
        <taxon>Pentapetalae</taxon>
        <taxon>rosids</taxon>
        <taxon>fabids</taxon>
        <taxon>Fabales</taxon>
        <taxon>Fabaceae</taxon>
        <taxon>Papilionoideae</taxon>
        <taxon>50 kb inversion clade</taxon>
        <taxon>NPAAA clade</taxon>
        <taxon>indigoferoid/millettioid clade</taxon>
        <taxon>Phaseoleae</taxon>
        <taxon>Glycine</taxon>
        <taxon>Glycine subgen. Soja</taxon>
    </lineage>
</organism>
<protein>
    <submittedName>
        <fullName evidence="1">Uncharacterized protein</fullName>
    </submittedName>
</protein>
<evidence type="ECO:0000313" key="2">
    <source>
        <dbReference type="Proteomes" id="UP000289340"/>
    </source>
</evidence>
<keyword evidence="2" id="KW-1185">Reference proteome</keyword>
<sequence>ISKPLSLSLSSPKSDLAQSAAEVLRLSAMATEVRRRCFGAMQQQGEERRLGAAARKLSTEATTLNAVLLLLQF</sequence>
<feature type="non-terminal residue" evidence="1">
    <location>
        <position position="1"/>
    </location>
</feature>
<gene>
    <name evidence="1" type="ORF">D0Y65_033658</name>
</gene>
<dbReference type="AlphaFoldDB" id="A0A445HM34"/>
<reference evidence="1 2" key="1">
    <citation type="submission" date="2018-09" db="EMBL/GenBank/DDBJ databases">
        <title>A high-quality reference genome of wild soybean provides a powerful tool to mine soybean genomes.</title>
        <authorList>
            <person name="Xie M."/>
            <person name="Chung C.Y.L."/>
            <person name="Li M.-W."/>
            <person name="Wong F.-L."/>
            <person name="Chan T.-F."/>
            <person name="Lam H.-M."/>
        </authorList>
    </citation>
    <scope>NUCLEOTIDE SEQUENCE [LARGE SCALE GENOMIC DNA]</scope>
    <source>
        <strain evidence="2">cv. W05</strain>
        <tissue evidence="1">Hypocotyl of etiolated seedlings</tissue>
    </source>
</reference>
<proteinExistence type="predicted"/>
<dbReference type="Proteomes" id="UP000289340">
    <property type="component" value="Chromosome 12"/>
</dbReference>
<accession>A0A445HM34</accession>
<dbReference type="EMBL" id="QZWG01000012">
    <property type="protein sequence ID" value="RZB74818.1"/>
    <property type="molecule type" value="Genomic_DNA"/>
</dbReference>
<feature type="non-terminal residue" evidence="1">
    <location>
        <position position="73"/>
    </location>
</feature>
<evidence type="ECO:0000313" key="1">
    <source>
        <dbReference type="EMBL" id="RZB74818.1"/>
    </source>
</evidence>
<name>A0A445HM34_GLYSO</name>
<comment type="caution">
    <text evidence="1">The sequence shown here is derived from an EMBL/GenBank/DDBJ whole genome shotgun (WGS) entry which is preliminary data.</text>
</comment>